<dbReference type="InterPro" id="IPR013216">
    <property type="entry name" value="Methyltransf_11"/>
</dbReference>
<dbReference type="InterPro" id="IPR029063">
    <property type="entry name" value="SAM-dependent_MTases_sf"/>
</dbReference>
<gene>
    <name evidence="2" type="ORF">S01H1_16791</name>
</gene>
<reference evidence="2" key="1">
    <citation type="journal article" date="2014" name="Front. Microbiol.">
        <title>High frequency of phylogenetically diverse reductive dehalogenase-homologous genes in deep subseafloor sedimentary metagenomes.</title>
        <authorList>
            <person name="Kawai M."/>
            <person name="Futagami T."/>
            <person name="Toyoda A."/>
            <person name="Takaki Y."/>
            <person name="Nishi S."/>
            <person name="Hori S."/>
            <person name="Arai W."/>
            <person name="Tsubouchi T."/>
            <person name="Morono Y."/>
            <person name="Uchiyama I."/>
            <person name="Ito T."/>
            <person name="Fujiyama A."/>
            <person name="Inagaki F."/>
            <person name="Takami H."/>
        </authorList>
    </citation>
    <scope>NUCLEOTIDE SEQUENCE</scope>
    <source>
        <strain evidence="2">Expedition CK06-06</strain>
    </source>
</reference>
<protein>
    <recommendedName>
        <fullName evidence="1">Methyltransferase type 11 domain-containing protein</fullName>
    </recommendedName>
</protein>
<dbReference type="Gene3D" id="3.40.50.150">
    <property type="entry name" value="Vaccinia Virus protein VP39"/>
    <property type="match status" value="1"/>
</dbReference>
<dbReference type="PANTHER" id="PTHR43861:SF1">
    <property type="entry name" value="TRANS-ACONITATE 2-METHYLTRANSFERASE"/>
    <property type="match status" value="1"/>
</dbReference>
<dbReference type="SUPFAM" id="SSF53335">
    <property type="entry name" value="S-adenosyl-L-methionine-dependent methyltransferases"/>
    <property type="match status" value="1"/>
</dbReference>
<dbReference type="EMBL" id="BARS01008857">
    <property type="protein sequence ID" value="GAF67603.1"/>
    <property type="molecule type" value="Genomic_DNA"/>
</dbReference>
<name>X0RFR2_9ZZZZ</name>
<accession>X0RFR2</accession>
<dbReference type="Pfam" id="PF08241">
    <property type="entry name" value="Methyltransf_11"/>
    <property type="match status" value="1"/>
</dbReference>
<dbReference type="GO" id="GO:0008757">
    <property type="term" value="F:S-adenosylmethionine-dependent methyltransferase activity"/>
    <property type="evidence" value="ECO:0007669"/>
    <property type="project" value="InterPro"/>
</dbReference>
<proteinExistence type="predicted"/>
<organism evidence="2">
    <name type="scientific">marine sediment metagenome</name>
    <dbReference type="NCBI Taxonomy" id="412755"/>
    <lineage>
        <taxon>unclassified sequences</taxon>
        <taxon>metagenomes</taxon>
        <taxon>ecological metagenomes</taxon>
    </lineage>
</organism>
<dbReference type="AlphaFoldDB" id="X0RFR2"/>
<comment type="caution">
    <text evidence="2">The sequence shown here is derived from an EMBL/GenBank/DDBJ whole genome shotgun (WGS) entry which is preliminary data.</text>
</comment>
<dbReference type="PANTHER" id="PTHR43861">
    <property type="entry name" value="TRANS-ACONITATE 2-METHYLTRANSFERASE-RELATED"/>
    <property type="match status" value="1"/>
</dbReference>
<dbReference type="CDD" id="cd02440">
    <property type="entry name" value="AdoMet_MTases"/>
    <property type="match status" value="1"/>
</dbReference>
<evidence type="ECO:0000259" key="1">
    <source>
        <dbReference type="Pfam" id="PF08241"/>
    </source>
</evidence>
<feature type="domain" description="Methyltransferase type 11" evidence="1">
    <location>
        <begin position="64"/>
        <end position="163"/>
    </location>
</feature>
<evidence type="ECO:0000313" key="2">
    <source>
        <dbReference type="EMBL" id="GAF67603.1"/>
    </source>
</evidence>
<sequence length="223" mass="26002">MDKQQEYMKDYWKHMTMTLTKAMYIVDTSNRDWNLDEFLIKGKNTWDMIYNNIKNDIVDYDNILEIGCGLGRILLSTVDKFKESYGVDIDEGMINFAKKIRDDKNLGMPIYDVVDGTGSLSLYKDNFFSNIFSFICFQHIPYLDVQQKYIMEIERILKPGGIATLLIQNLNWRGSNNDINFGRGMSIAELENVTGKLKVIRRDDGPAFSPDDRNYWVILKKEI</sequence>